<organism evidence="1 2">
    <name type="scientific">Protopolystoma xenopodis</name>
    <dbReference type="NCBI Taxonomy" id="117903"/>
    <lineage>
        <taxon>Eukaryota</taxon>
        <taxon>Metazoa</taxon>
        <taxon>Spiralia</taxon>
        <taxon>Lophotrochozoa</taxon>
        <taxon>Platyhelminthes</taxon>
        <taxon>Monogenea</taxon>
        <taxon>Polyopisthocotylea</taxon>
        <taxon>Polystomatidea</taxon>
        <taxon>Polystomatidae</taxon>
        <taxon>Protopolystoma</taxon>
    </lineage>
</organism>
<gene>
    <name evidence="1" type="ORF">PXEA_LOCUS32432</name>
</gene>
<reference evidence="1" key="1">
    <citation type="submission" date="2018-11" db="EMBL/GenBank/DDBJ databases">
        <authorList>
            <consortium name="Pathogen Informatics"/>
        </authorList>
    </citation>
    <scope>NUCLEOTIDE SEQUENCE</scope>
</reference>
<dbReference type="AlphaFoldDB" id="A0A3S5AK76"/>
<name>A0A3S5AK76_9PLAT</name>
<sequence length="208" mass="23550">MLLFVPSHEARTTDTWPNLAQSAGHSRHFGRISRFQRFNRIADLTFISSPGVFRRDSSLNPTKIPPWPPFCRISDGPLGSLFTCIVDLCVCVWVHQHMTETRRCEDASHVGSTESCPLLGCGEVSSRNSAQTLHNSIESLGTTSPTSTPALSTPLYFPRPQHSRSSADLFSQFYHFSPQQRTIGDILSTHYRSRQQVRSVKRRRPEYM</sequence>
<evidence type="ECO:0000313" key="2">
    <source>
        <dbReference type="Proteomes" id="UP000784294"/>
    </source>
</evidence>
<keyword evidence="2" id="KW-1185">Reference proteome</keyword>
<dbReference type="Proteomes" id="UP000784294">
    <property type="component" value="Unassembled WGS sequence"/>
</dbReference>
<accession>A0A3S5AK76</accession>
<dbReference type="EMBL" id="CAAALY010259699">
    <property type="protein sequence ID" value="VEL38992.1"/>
    <property type="molecule type" value="Genomic_DNA"/>
</dbReference>
<proteinExistence type="predicted"/>
<protein>
    <submittedName>
        <fullName evidence="1">Uncharacterized protein</fullName>
    </submittedName>
</protein>
<comment type="caution">
    <text evidence="1">The sequence shown here is derived from an EMBL/GenBank/DDBJ whole genome shotgun (WGS) entry which is preliminary data.</text>
</comment>
<evidence type="ECO:0000313" key="1">
    <source>
        <dbReference type="EMBL" id="VEL38992.1"/>
    </source>
</evidence>